<feature type="compositionally biased region" description="Low complexity" evidence="2">
    <location>
        <begin position="574"/>
        <end position="585"/>
    </location>
</feature>
<feature type="compositionally biased region" description="Basic and acidic residues" evidence="2">
    <location>
        <begin position="1524"/>
        <end position="1537"/>
    </location>
</feature>
<dbReference type="EMBL" id="AZHE01000024">
    <property type="protein sequence ID" value="KHN95264.1"/>
    <property type="molecule type" value="Genomic_DNA"/>
</dbReference>
<keyword evidence="1" id="KW-0175">Coiled coil</keyword>
<feature type="compositionally biased region" description="Basic and acidic residues" evidence="2">
    <location>
        <begin position="2585"/>
        <end position="2594"/>
    </location>
</feature>
<feature type="compositionally biased region" description="Polar residues" evidence="2">
    <location>
        <begin position="1765"/>
        <end position="1777"/>
    </location>
</feature>
<feature type="compositionally biased region" description="Low complexity" evidence="2">
    <location>
        <begin position="4607"/>
        <end position="4622"/>
    </location>
</feature>
<evidence type="ECO:0000256" key="1">
    <source>
        <dbReference type="SAM" id="Coils"/>
    </source>
</evidence>
<dbReference type="RefSeq" id="XP_040676330.1">
    <property type="nucleotide sequence ID" value="XM_040825566.1"/>
</dbReference>
<dbReference type="Proteomes" id="UP000030816">
    <property type="component" value="Unassembled WGS sequence"/>
</dbReference>
<feature type="region of interest" description="Disordered" evidence="2">
    <location>
        <begin position="2424"/>
        <end position="2445"/>
    </location>
</feature>
<proteinExistence type="predicted"/>
<feature type="compositionally biased region" description="Basic and acidic residues" evidence="2">
    <location>
        <begin position="2240"/>
        <end position="2256"/>
    </location>
</feature>
<feature type="compositionally biased region" description="Basic and acidic residues" evidence="2">
    <location>
        <begin position="884"/>
        <end position="894"/>
    </location>
</feature>
<feature type="compositionally biased region" description="Basic and acidic residues" evidence="2">
    <location>
        <begin position="1166"/>
        <end position="1191"/>
    </location>
</feature>
<dbReference type="PANTHER" id="PTHR40641">
    <property type="entry name" value="INVOLUCRIN REPEAT PROTEIN (AFU_ORTHOLOGUE AFUA_2G08060)"/>
    <property type="match status" value="1"/>
</dbReference>
<feature type="region of interest" description="Disordered" evidence="2">
    <location>
        <begin position="3640"/>
        <end position="3753"/>
    </location>
</feature>
<feature type="region of interest" description="Disordered" evidence="2">
    <location>
        <begin position="1229"/>
        <end position="1635"/>
    </location>
</feature>
<comment type="caution">
    <text evidence="3">The sequence shown here is derived from an EMBL/GenBank/DDBJ whole genome shotgun (WGS) entry which is preliminary data.</text>
</comment>
<feature type="compositionally biased region" description="Low complexity" evidence="2">
    <location>
        <begin position="263"/>
        <end position="280"/>
    </location>
</feature>
<feature type="compositionally biased region" description="Basic and acidic residues" evidence="2">
    <location>
        <begin position="1740"/>
        <end position="1757"/>
    </location>
</feature>
<feature type="region of interest" description="Disordered" evidence="2">
    <location>
        <begin position="3101"/>
        <end position="3589"/>
    </location>
</feature>
<feature type="compositionally biased region" description="Basic residues" evidence="2">
    <location>
        <begin position="2678"/>
        <end position="2687"/>
    </location>
</feature>
<feature type="compositionally biased region" description="Basic and acidic residues" evidence="2">
    <location>
        <begin position="1361"/>
        <end position="1403"/>
    </location>
</feature>
<dbReference type="InterPro" id="IPR053268">
    <property type="entry name" value="Woronin_anchor"/>
</dbReference>
<feature type="compositionally biased region" description="Basic and acidic residues" evidence="2">
    <location>
        <begin position="1866"/>
        <end position="1885"/>
    </location>
</feature>
<protein>
    <submittedName>
        <fullName evidence="3">Involucrin repeat protein</fullName>
    </submittedName>
</protein>
<feature type="compositionally biased region" description="Basic and acidic residues" evidence="2">
    <location>
        <begin position="1677"/>
        <end position="1692"/>
    </location>
</feature>
<feature type="compositionally biased region" description="Polar residues" evidence="2">
    <location>
        <begin position="2635"/>
        <end position="2650"/>
    </location>
</feature>
<feature type="compositionally biased region" description="Polar residues" evidence="2">
    <location>
        <begin position="417"/>
        <end position="434"/>
    </location>
</feature>
<feature type="compositionally biased region" description="Basic and acidic residues" evidence="2">
    <location>
        <begin position="4330"/>
        <end position="4349"/>
    </location>
</feature>
<feature type="compositionally biased region" description="Polar residues" evidence="2">
    <location>
        <begin position="2829"/>
        <end position="2844"/>
    </location>
</feature>
<feature type="region of interest" description="Disordered" evidence="2">
    <location>
        <begin position="2457"/>
        <end position="2708"/>
    </location>
</feature>
<dbReference type="STRING" id="1081103.A0A0B2WNR0"/>
<reference evidence="3 4" key="1">
    <citation type="journal article" date="2014" name="Proc. Natl. Acad. Sci. U.S.A.">
        <title>Trajectory and genomic determinants of fungal-pathogen speciation and host adaptation.</title>
        <authorList>
            <person name="Hu X."/>
            <person name="Xiao G."/>
            <person name="Zheng P."/>
            <person name="Shang Y."/>
            <person name="Su Y."/>
            <person name="Zhang X."/>
            <person name="Liu X."/>
            <person name="Zhan S."/>
            <person name="St Leger R.J."/>
            <person name="Wang C."/>
        </authorList>
    </citation>
    <scope>NUCLEOTIDE SEQUENCE [LARGE SCALE GENOMIC DNA]</scope>
    <source>
        <strain evidence="3 4">ARSEF 1941</strain>
    </source>
</reference>
<feature type="region of interest" description="Disordered" evidence="2">
    <location>
        <begin position="4100"/>
        <end position="4259"/>
    </location>
</feature>
<dbReference type="GeneID" id="63741223"/>
<feature type="compositionally biased region" description="Basic and acidic residues" evidence="2">
    <location>
        <begin position="1624"/>
        <end position="1635"/>
    </location>
</feature>
<feature type="compositionally biased region" description="Basic residues" evidence="2">
    <location>
        <begin position="1351"/>
        <end position="1360"/>
    </location>
</feature>
<gene>
    <name evidence="3" type="ORF">MAM_06768</name>
</gene>
<feature type="compositionally biased region" description="Basic and acidic residues" evidence="2">
    <location>
        <begin position="1"/>
        <end position="13"/>
    </location>
</feature>
<organism evidence="3 4">
    <name type="scientific">Metarhizium album (strain ARSEF 1941)</name>
    <dbReference type="NCBI Taxonomy" id="1081103"/>
    <lineage>
        <taxon>Eukaryota</taxon>
        <taxon>Fungi</taxon>
        <taxon>Dikarya</taxon>
        <taxon>Ascomycota</taxon>
        <taxon>Pezizomycotina</taxon>
        <taxon>Sordariomycetes</taxon>
        <taxon>Hypocreomycetidae</taxon>
        <taxon>Hypocreales</taxon>
        <taxon>Clavicipitaceae</taxon>
        <taxon>Metarhizium</taxon>
    </lineage>
</organism>
<feature type="region of interest" description="Disordered" evidence="2">
    <location>
        <begin position="3785"/>
        <end position="4067"/>
    </location>
</feature>
<feature type="compositionally biased region" description="Polar residues" evidence="2">
    <location>
        <begin position="1928"/>
        <end position="1939"/>
    </location>
</feature>
<keyword evidence="4" id="KW-1185">Reference proteome</keyword>
<feature type="region of interest" description="Disordered" evidence="2">
    <location>
        <begin position="1"/>
        <end position="130"/>
    </location>
</feature>
<feature type="compositionally biased region" description="Polar residues" evidence="2">
    <location>
        <begin position="3509"/>
        <end position="3526"/>
    </location>
</feature>
<feature type="compositionally biased region" description="Basic residues" evidence="2">
    <location>
        <begin position="3987"/>
        <end position="3998"/>
    </location>
</feature>
<feature type="compositionally biased region" description="Basic residues" evidence="2">
    <location>
        <begin position="3397"/>
        <end position="3407"/>
    </location>
</feature>
<feature type="compositionally biased region" description="Basic residues" evidence="2">
    <location>
        <begin position="2868"/>
        <end position="2878"/>
    </location>
</feature>
<feature type="compositionally biased region" description="Basic residues" evidence="2">
    <location>
        <begin position="2749"/>
        <end position="2758"/>
    </location>
</feature>
<feature type="compositionally biased region" description="Low complexity" evidence="2">
    <location>
        <begin position="2308"/>
        <end position="2321"/>
    </location>
</feature>
<feature type="compositionally biased region" description="Acidic residues" evidence="2">
    <location>
        <begin position="357"/>
        <end position="373"/>
    </location>
</feature>
<feature type="compositionally biased region" description="Polar residues" evidence="2">
    <location>
        <begin position="3218"/>
        <end position="3240"/>
    </location>
</feature>
<feature type="region of interest" description="Disordered" evidence="2">
    <location>
        <begin position="4418"/>
        <end position="4780"/>
    </location>
</feature>
<feature type="compositionally biased region" description="Basic and acidic residues" evidence="2">
    <location>
        <begin position="4552"/>
        <end position="4571"/>
    </location>
</feature>
<feature type="compositionally biased region" description="Basic and acidic residues" evidence="2">
    <location>
        <begin position="4503"/>
        <end position="4520"/>
    </location>
</feature>
<feature type="compositionally biased region" description="Basic and acidic residues" evidence="2">
    <location>
        <begin position="2925"/>
        <end position="2936"/>
    </location>
</feature>
<name>A0A0B2WNR0_METAS</name>
<feature type="compositionally biased region" description="Low complexity" evidence="2">
    <location>
        <begin position="146"/>
        <end position="157"/>
    </location>
</feature>
<feature type="region of interest" description="Disordered" evidence="2">
    <location>
        <begin position="481"/>
        <end position="745"/>
    </location>
</feature>
<evidence type="ECO:0000256" key="2">
    <source>
        <dbReference type="SAM" id="MobiDB-lite"/>
    </source>
</evidence>
<feature type="compositionally biased region" description="Basic and acidic residues" evidence="2">
    <location>
        <begin position="3005"/>
        <end position="3015"/>
    </location>
</feature>
<feature type="compositionally biased region" description="Basic and acidic residues" evidence="2">
    <location>
        <begin position="2376"/>
        <end position="2401"/>
    </location>
</feature>
<feature type="region of interest" description="Disordered" evidence="2">
    <location>
        <begin position="237"/>
        <end position="373"/>
    </location>
</feature>
<feature type="compositionally biased region" description="Basic and acidic residues" evidence="2">
    <location>
        <begin position="68"/>
        <end position="130"/>
    </location>
</feature>
<feature type="compositionally biased region" description="Low complexity" evidence="2">
    <location>
        <begin position="54"/>
        <end position="67"/>
    </location>
</feature>
<feature type="compositionally biased region" description="Polar residues" evidence="2">
    <location>
        <begin position="3942"/>
        <end position="3956"/>
    </location>
</feature>
<feature type="region of interest" description="Disordered" evidence="2">
    <location>
        <begin position="1659"/>
        <end position="1820"/>
    </location>
</feature>
<feature type="region of interest" description="Disordered" evidence="2">
    <location>
        <begin position="2208"/>
        <end position="2412"/>
    </location>
</feature>
<feature type="compositionally biased region" description="Basic residues" evidence="2">
    <location>
        <begin position="2570"/>
        <end position="2579"/>
    </location>
</feature>
<feature type="region of interest" description="Disordered" evidence="2">
    <location>
        <begin position="825"/>
        <end position="846"/>
    </location>
</feature>
<feature type="region of interest" description="Disordered" evidence="2">
    <location>
        <begin position="4327"/>
        <end position="4377"/>
    </location>
</feature>
<feature type="compositionally biased region" description="Basic and acidic residues" evidence="2">
    <location>
        <begin position="1603"/>
        <end position="1616"/>
    </location>
</feature>
<feature type="compositionally biased region" description="Basic residues" evidence="2">
    <location>
        <begin position="1314"/>
        <end position="1325"/>
    </location>
</feature>
<dbReference type="PANTHER" id="PTHR40641:SF2">
    <property type="entry name" value="INVOLUCRIN REPEAT PROTEIN"/>
    <property type="match status" value="1"/>
</dbReference>
<feature type="compositionally biased region" description="Basic residues" evidence="2">
    <location>
        <begin position="3551"/>
        <end position="3560"/>
    </location>
</feature>
<feature type="compositionally biased region" description="Basic and acidic residues" evidence="2">
    <location>
        <begin position="4285"/>
        <end position="4294"/>
    </location>
</feature>
<feature type="compositionally biased region" description="Basic and acidic residues" evidence="2">
    <location>
        <begin position="1495"/>
        <end position="1506"/>
    </location>
</feature>
<feature type="region of interest" description="Disordered" evidence="2">
    <location>
        <begin position="884"/>
        <end position="905"/>
    </location>
</feature>
<feature type="compositionally biased region" description="Basic and acidic residues" evidence="2">
    <location>
        <begin position="1100"/>
        <end position="1128"/>
    </location>
</feature>
<feature type="compositionally biased region" description="Basic and acidic residues" evidence="2">
    <location>
        <begin position="248"/>
        <end position="262"/>
    </location>
</feature>
<feature type="compositionally biased region" description="Basic and acidic residues" evidence="2">
    <location>
        <begin position="3327"/>
        <end position="3356"/>
    </location>
</feature>
<feature type="compositionally biased region" description="Pro residues" evidence="2">
    <location>
        <begin position="525"/>
        <end position="535"/>
    </location>
</feature>
<feature type="compositionally biased region" description="Polar residues" evidence="2">
    <location>
        <begin position="3115"/>
        <end position="3124"/>
    </location>
</feature>
<feature type="compositionally biased region" description="Basic and acidic residues" evidence="2">
    <location>
        <begin position="4741"/>
        <end position="4752"/>
    </location>
</feature>
<feature type="compositionally biased region" description="Basic and acidic residues" evidence="2">
    <location>
        <begin position="4651"/>
        <end position="4660"/>
    </location>
</feature>
<feature type="compositionally biased region" description="Low complexity" evidence="2">
    <location>
        <begin position="4573"/>
        <end position="4588"/>
    </location>
</feature>
<feature type="compositionally biased region" description="Acidic residues" evidence="2">
    <location>
        <begin position="4166"/>
        <end position="4177"/>
    </location>
</feature>
<feature type="compositionally biased region" description="Pro residues" evidence="2">
    <location>
        <begin position="1850"/>
        <end position="1859"/>
    </location>
</feature>
<feature type="compositionally biased region" description="Basic and acidic residues" evidence="2">
    <location>
        <begin position="2515"/>
        <end position="2537"/>
    </location>
</feature>
<feature type="compositionally biased region" description="Low complexity" evidence="2">
    <location>
        <begin position="1072"/>
        <end position="1093"/>
    </location>
</feature>
<feature type="compositionally biased region" description="Basic residues" evidence="2">
    <location>
        <begin position="4274"/>
        <end position="4284"/>
    </location>
</feature>
<feature type="compositionally biased region" description="Polar residues" evidence="2">
    <location>
        <begin position="2330"/>
        <end position="2341"/>
    </location>
</feature>
<feature type="compositionally biased region" description="Basic and acidic residues" evidence="2">
    <location>
        <begin position="2434"/>
        <end position="2444"/>
    </location>
</feature>
<feature type="compositionally biased region" description="Basic residues" evidence="2">
    <location>
        <begin position="3910"/>
        <end position="3922"/>
    </location>
</feature>
<evidence type="ECO:0000313" key="3">
    <source>
        <dbReference type="EMBL" id="KHN95264.1"/>
    </source>
</evidence>
<feature type="compositionally biased region" description="Low complexity" evidence="2">
    <location>
        <begin position="1659"/>
        <end position="1676"/>
    </location>
</feature>
<feature type="region of interest" description="Disordered" evidence="2">
    <location>
        <begin position="406"/>
        <end position="434"/>
    </location>
</feature>
<feature type="compositionally biased region" description="Basic residues" evidence="2">
    <location>
        <begin position="3840"/>
        <end position="3850"/>
    </location>
</feature>
<feature type="compositionally biased region" description="Basic and acidic residues" evidence="2">
    <location>
        <begin position="1235"/>
        <end position="1248"/>
    </location>
</feature>
<feature type="region of interest" description="Disordered" evidence="2">
    <location>
        <begin position="2722"/>
        <end position="3084"/>
    </location>
</feature>
<feature type="compositionally biased region" description="Basic and acidic residues" evidence="2">
    <location>
        <begin position="543"/>
        <end position="562"/>
    </location>
</feature>
<feature type="compositionally biased region" description="Basic and acidic residues" evidence="2">
    <location>
        <begin position="2352"/>
        <end position="2361"/>
    </location>
</feature>
<feature type="region of interest" description="Disordered" evidence="2">
    <location>
        <begin position="922"/>
        <end position="1128"/>
    </location>
</feature>
<feature type="compositionally biased region" description="Basic and acidic residues" evidence="2">
    <location>
        <begin position="3259"/>
        <end position="3272"/>
    </location>
</feature>
<dbReference type="HOGENOM" id="CLU_223564_0_0_1"/>
<feature type="compositionally biased region" description="Basic and acidic residues" evidence="2">
    <location>
        <begin position="624"/>
        <end position="735"/>
    </location>
</feature>
<feature type="compositionally biased region" description="Basic and acidic residues" evidence="2">
    <location>
        <begin position="1424"/>
        <end position="1434"/>
    </location>
</feature>
<feature type="compositionally biased region" description="Low complexity" evidence="2">
    <location>
        <begin position="1592"/>
        <end position="1601"/>
    </location>
</feature>
<feature type="compositionally biased region" description="Low complexity" evidence="2">
    <location>
        <begin position="4664"/>
        <end position="4681"/>
    </location>
</feature>
<feature type="compositionally biased region" description="Basic and acidic residues" evidence="2">
    <location>
        <begin position="3053"/>
        <end position="3063"/>
    </location>
</feature>
<feature type="compositionally biased region" description="Basic residues" evidence="2">
    <location>
        <begin position="3173"/>
        <end position="3183"/>
    </location>
</feature>
<feature type="compositionally biased region" description="Low complexity" evidence="2">
    <location>
        <begin position="2363"/>
        <end position="2375"/>
    </location>
</feature>
<sequence length="5239" mass="566965">MMRDFRRQSPESSRRRRRDYRRSSRDNLAFVPPHLMDSNMHSSSTYPDYATQHPTPSATTTARARGAGPHDADKERDGIRDRLGDETRETRETRDGNRRRGRDEVRDGDRYGARDGHVGNGNRGRDRDRHQEQIWEQQYAGRQRTSSDSSGSFSSSSAASSLLDISRRYSNQSRFGGILATFFKAPSERRVRRRRSGRAKQRRVLYFGNSSSSSVNSDLAYGTGYIPKTKSSEFNKLRKVSGASSAQHTRDGDGRDPNERDGAAAASTASAAAGSSGRYGASKRDKTDEEILSLGRQLSDFAKKHGQHDPRSSGKTKAPGFAAAAAAVNEVRHRRRDTKTRGIATSTPRRDYSNSSDDSDWEDASDDESDLSDAESALAYGSVASHILRPTRSGMISAKGAATGAALGAGAPSTAGRSGTSTRPAESLPATNVRKSSVVDPRLFGPYNSLRGMINTPCGFGEGQGQPPADHRQFNKLRRAETEPIHNEPMRNVYPMPTSDPNKFDAEAASNMSSRQDIPYRSRPAPIPLQQPSPKAPVSSKVYEADKLEEEGQKHSRTRSDETGVGAGMKLTGLAAAAAAAAALASDRKSKRESRRDERRKERKDDDSKIQEAKGPNRVGDPWHGSRDDSSKRRDKDAESETSRRSKRDSHSSKYPDERDHKRHSRHDDDANSRKRREIRVDHYPEAESSRKSKHSDKGDPDGDVKNEASRSSRRESRNFDDPDERGRERDEKSILRQTPGVYDYTIPPATATRQFVDPFQFQVTDGTLETSLIAAATAPARPLTPTVVTVDREPIFDEPPSLAQSDNRLSRKDSFEMERVAEEYKKSARDCPQDTYTRRHDDDEREHGARTIHDEAIHFTAPIAAAAVESAVAVEMDRSRDHRHNDYVDDGLRKYSTPSKDPVQQEADRYYRERMAAEKIAAEEQKSSSAPYDKSVIGKYDGSGQEQSYTIVTPPDMEENRTHSKSLYEGPDADVRIDNKIYPQELHRFQSRDRASNSFSSRDPSCERERPMLNLVYPTPIPSRQSTPSLARGSSEVGEKSTSAERDKDKKKTSEENKSMSNDGSAGDYFGGAKSDAGASAAASTLSSSAKSVTWGENSTKKFEVESPGPRSEDEIAHGKSESGEKHRPLISQMSQWGMIAAAIAGSSAEPADEPKVKGSRSKKASSDVDVDYRGRLMRHEDDLMDDARSEPPIPGPKPVGPTSVKMPGGFADDVEFAATLAAGLEDAGFDPKIVIDDPKYSRRDSPPHTSDNNGDGWNGSSFADVASDMTSKQKRVSDDPGFYSEPVDMPRECPTGGPTHEWPEAPDELSKKERKRIEKKAKTKSVDSADPASAEAPQTGVFEDASKSRSSKKERRKRDKEAGAEDGEHFDQTLDKKHLAKEDDCNSREAVTDLAREESDKKKSRKGRRSRDFEDDTSSKVSRTDSFDDRSTIRVVDPDDVWDAPKKSKSRSKSKTGSASSDIIARSAPGSEVGDRETRSKRSSRSAPGSEVGVREGSSKDTSGRKSKRRSGIDFDNYGDEPPGRNRDPWDDRDVGSVISEPRGDDRRKERRSKPSSLYDNDDTKSVASAPGSSRKSKKSSPYEYEDAARSTISLSGSSRRSRDKETDKGEKRSSGLFASIFKKDSKDESKKLNEESFLDNAVTLGAGVGLATAAAAAAASVSRSNAAEASSSEKVSDAVDADRHQKSDGLEDIDPDIAPRAIKPAIDPQYGDLLPLPPSKPGSPKPLLEDLPGLPDSRPDTPPEERALKRDLLTHRRRRSTQDTPAKSPSSTAIPISLRLGQRHAGPPSSAVTNRSPPSDSPVMMPEPSRRSARISWDSSREFMPLYLLEHSRHGSVDDVPQMDLPELPPSEPSEPPSGESPAPRHADLCTDEDVTSRKIRADNLAAPGLQIDTELASSAPVEDITGSQETTPRATAWPKLPRSPTDQQTAEVTTASDDDPAPVDSMSKDRSSYLLNSAPSSTKSSKTVKSEHSMHSPLESTPTKHHLTTETSLPNVPEDLTSSDEHFSDALEGTHSETFEEARDWFDDVPPPGQVATQMSLPLAKSAVEPTPSAPVGDTEPDERKGMSAKERRKAKKAVLSPLLKDELTKMEETGESIMLQDDFQQSEIGKKAKKKIQKSFSLEKSYGETPTQPVADNIVSVAVADIPDINPAKHHAIATGEIDNPEQNLQDSALNVTDDAKEEVLLQTVDATIHDADKHLVQDSAPEAILKPAQDATTPNPTAEADSWEAPSETGKMEEIEPKNVSSRDIEPAAEATSIEKSSDLGADVALEKAESAVAAVSSKQPEVEGTNTEPLALNMSVPPETTTEPTASPETGVVEESHDTTTPPGEQSTTADPEGMAFAPLSKKDNRKDLQMEEPVLTELEPETVTLRHPEQLEESRTEPTTEFAMEKVDVPDGEDTTAEDPRTLSSFAKSAASGFGHVSSDGETTKDGQHLDEPLPVETILDASLTVHNQSPSVETMADQIRMTEACAARDSTSASQEPVESVEATESEYAPASKDKKRKKKGRQSDKTPPGDKESETPLIVKEELVIGLPRVEDTASAAQDSAVPAEAGEDEFAPAKKSQKKKKKGKSAQSEEPLKADKELDASATPGEPAVTEELGVPVAEQTAVSDRSAAIDEPAAAADNRPSTTILSDQTITEEPSSADEPVSLPKEPSEAAESEFAPVSSKDKRKKKKNKRQPGDSAEVDITPEVLTVSEDQLELAKSEVDLAADTDAAVTEADPDPNPQSIVSSGDSALVMKGKKKKKKDKRMPTQSEEPLSDPNPQLVHVVPAAQISDETAILEQSTTNRDGEVQVPLEEQPQPWATQVSAPLSEGKIPLDSTQDGTAGVEPTQTEGKAVEEKALEGAETPLVETETCKKKGKKRKKNKKNNQGNDLELLEEKPTEDTALDPGSTSAETESVEKAQEGPVAAVATEIPRDLPEERTVEMDMSQAEDEWSTTVAVKTSKQEKEDISKSPSAREASPTTNTSAIKVTEAPSFTEGLGSFKEMTAEPVPDSERSNMKAEPLENDSIAETSALTSAPPDITVDRTGPAADPEAEFVVPAKDEKDEEKENTFFPRLAEAEPGTAVDSTTQDAKQAITDNVVMSVTPAIGSEEQTADREAVGTANTNEQPLSENKPIDIDPLGNAALCEAPKGILSSEGDATETSPVENADDSVHAELPKKDKKKKKKKKKQADLQQTSQGHEPQLIAEPKAMEPEASLNVAHPAVTSNDGPAPTAETSMETTITVQTKETEANTEDICVGLSSKQSDGDNNGRKTKDGGPELITQRTQADPSMDLTREPIQEHLSKDSAAAEKGFETTRSAVESETPGGLGPANDEKVAKDQEEHGEAKDNDEWAAGKKEKALGMDADVSSRTAEETSVSEEPATTKTEEVGGHDTWTGMVSKKEKKKKNKKAKQGSQYDDLPPQSTPIQDVDNPYDADARPEAENDDPLEPATTAQNIGDTEISDAVPRDVLPESHQANAVAQAEPREPKEPKNISMPPDSQPPRSSLDIAESSAPINLQDCSTVQVASAQPSGDPDVPVATGEPADDEWPMPISGKKVKKGKKNLKSQVDSMPPDDPAVGLSSPPTEDKSVLEGGAVSFEAVQCTIPDDKGHCSTTEKTADIVTNAEQQAEATELVTRNIGVYDTQAMVDSPPALSTLATQRLSDGDEAKGSGAEDFWQSTPQKTLSKKEKKREQEQQQQQQQPNFADQPEDKAQEVLYGGDNKPGEMVDPVAAASNGSVESPVIAEPITTKPEEWLPSKYDEKKAATAALGAAAPAAAGVTGTMVTLKEEHDQPVAAQKPTQYGESRSWADEMEDEAAVTPAEQEPVVIKTRKEADDVGPVTSHKAKKGKKGKSRGSPPDNYPTPEPIPATETFPETPAEAVPEGIPETAAPTVEQAPVTQKAIDAENESRVAISKRKTKKGKKNKSGSETIASAESALASEDTMLESTRTIPQAFNESAASPDPAEDDIASKKSGATVNEAAGNEWAMSSKKKGKKGKKSKSGSGSMTPITPLEDFTIEITRSEATAAAEDPATSTVAGITEARQGAKEDDEWAMPTKKEGKGKKSGSMSLSAFDEPLVTKLEAEAGTGGYRDLSAMDVDATSAGKADDEMTTVTEEARPDETGAVPAAKKVKKGEKKGKQSQAAVLDSSRNDIVVEQQDPSFDVAETQPEEAADDEWTDDFPVPKSKKKMAKKAAAGVPAESATEKKAVESFEETAAKVAPTDETDDRPSGEAIMTRDVGELVRDGGAKSQSSLSAPATAGAITGGVALLTEKFGGGKKKTKGKQKKIVDQKRPQDDDMFDDSALWEGADKKTLESGKDAELEYFWGGAADENDRRTGGGEMEKDVSKDEGVLGTTNTREVKHVLPRTMSGSLTESEGGWTEAVQHGVPLNDDFAESVLGRGEAAAPTAWREPAGLLRRSAGVGEPAGGLLKERSESEPALLRMGPEPDSRRSPSGVLPAVQEVPEAEAIAAQYNWPTPEMKRDSGLAPESPTRQPRRSLGLTEDQQRDSGVHTDDCGDGKMDAPGVSTEKRLPHPPFATPVLPEPKAAVATPEPEKGEKTRSAAAAKTKDYGEVVSTGGVAAGVAGRSTTEVDAAGRRSVSDSPHMYAPGSAPSSSSSFAKGSDGCGEDDAAARAEPVARRSVSSSSLSRRRTPEPLKLRPETPGIQGIQGIQGLQGLRRSTPTPPLRRVDKRMSGDLRALRQRRNSSSTSSTATPPAPTPAAAIATAADSQVLPPPVANESRVRSRGEEKSMADVYDGYGEGRIGSPRSPTRPHSMRRRQSMQVLELESRVEQLVAENRMLTEARTHAEQSLSQKAAGLVSERDSEIQSLKQSLHFLQREVARLTEVNEGLTSANAELASKDSGRHADVTRELDEARGAHTALTQSLQDKDAEIADLRARLEEAKEQMCQMQRRILESKAGDSSFLNIKDEDYFDRRCQQLCSHVQQWVLRFSKFSDMRACRLTSEINDEKTVDRLDNAVLDGTDVDTYLRDRIKRRDIFMSMSMNMIWEFVFTRYLFGMDREQRQKLKSLERLLTEVGPVQAVRQWRAVTLTLLSKRASFKDQRDLDTEAVVQAIYQTLCKILPPPSNLEGQIQSQLRRVLHEAVDLSVEMRTQRAEYMMLPPLQPEYDADGELAATVSFDAAMMNERSGTTSMTNEELEAQGSVVRVVLFPLVVKRGDDDGNGDDKIVVCPAQVLIARDDRIRRHYAPSSEAGGASLGARSRISVVTESMGLGQSEA</sequence>
<feature type="compositionally biased region" description="Basic and acidic residues" evidence="2">
    <location>
        <begin position="3288"/>
        <end position="3309"/>
    </location>
</feature>
<feature type="compositionally biased region" description="Basic and acidic residues" evidence="2">
    <location>
        <begin position="4687"/>
        <end position="4699"/>
    </location>
</feature>
<feature type="compositionally biased region" description="Basic and acidic residues" evidence="2">
    <location>
        <begin position="586"/>
        <end position="612"/>
    </location>
</feature>
<feature type="compositionally biased region" description="Pro residues" evidence="2">
    <location>
        <begin position="1718"/>
        <end position="1727"/>
    </location>
</feature>
<dbReference type="OrthoDB" id="5365701at2759"/>
<feature type="region of interest" description="Disordered" evidence="2">
    <location>
        <begin position="4274"/>
        <end position="4301"/>
    </location>
</feature>
<feature type="region of interest" description="Disordered" evidence="2">
    <location>
        <begin position="138"/>
        <end position="157"/>
    </location>
</feature>
<feature type="compositionally biased region" description="Low complexity" evidence="2">
    <location>
        <begin position="4706"/>
        <end position="4728"/>
    </location>
</feature>
<feature type="compositionally biased region" description="Basic and acidic residues" evidence="2">
    <location>
        <begin position="4236"/>
        <end position="4245"/>
    </location>
</feature>
<feature type="region of interest" description="Disordered" evidence="2">
    <location>
        <begin position="1838"/>
        <end position="2082"/>
    </location>
</feature>
<feature type="compositionally biased region" description="Basic and acidic residues" evidence="2">
    <location>
        <begin position="2007"/>
        <end position="2030"/>
    </location>
</feature>
<evidence type="ECO:0000313" key="4">
    <source>
        <dbReference type="Proteomes" id="UP000030816"/>
    </source>
</evidence>
<feature type="compositionally biased region" description="Low complexity" evidence="2">
    <location>
        <begin position="406"/>
        <end position="416"/>
    </location>
</feature>
<feature type="compositionally biased region" description="Basic and acidic residues" evidence="2">
    <location>
        <begin position="1038"/>
        <end position="1059"/>
    </location>
</feature>
<feature type="compositionally biased region" description="Basic and acidic residues" evidence="2">
    <location>
        <begin position="301"/>
        <end position="312"/>
    </location>
</feature>
<accession>A0A0B2WNR0</accession>
<feature type="compositionally biased region" description="Basic and acidic residues" evidence="2">
    <location>
        <begin position="974"/>
        <end position="996"/>
    </location>
</feature>
<feature type="region of interest" description="Disordered" evidence="2">
    <location>
        <begin position="1146"/>
        <end position="1209"/>
    </location>
</feature>
<feature type="compositionally biased region" description="Polar residues" evidence="2">
    <location>
        <begin position="1249"/>
        <end position="1263"/>
    </location>
</feature>
<feature type="coiled-coil region" evidence="1">
    <location>
        <begin position="4887"/>
        <end position="4914"/>
    </location>
</feature>